<dbReference type="InterPro" id="IPR011701">
    <property type="entry name" value="MFS"/>
</dbReference>
<keyword evidence="2 6" id="KW-0812">Transmembrane</keyword>
<dbReference type="CDD" id="cd17321">
    <property type="entry name" value="MFS_MMR_MDR_like"/>
    <property type="match status" value="1"/>
</dbReference>
<evidence type="ECO:0000259" key="7">
    <source>
        <dbReference type="PROSITE" id="PS50850"/>
    </source>
</evidence>
<feature type="transmembrane region" description="Helical" evidence="6">
    <location>
        <begin position="168"/>
        <end position="190"/>
    </location>
</feature>
<feature type="compositionally biased region" description="Basic and acidic residues" evidence="5">
    <location>
        <begin position="653"/>
        <end position="683"/>
    </location>
</feature>
<gene>
    <name evidence="8" type="ORF">FHS12_002733</name>
</gene>
<proteinExistence type="predicted"/>
<feature type="compositionally biased region" description="Basic and acidic residues" evidence="5">
    <location>
        <begin position="701"/>
        <end position="717"/>
    </location>
</feature>
<keyword evidence="4 6" id="KW-0472">Membrane</keyword>
<feature type="transmembrane region" description="Helical" evidence="6">
    <location>
        <begin position="12"/>
        <end position="32"/>
    </location>
</feature>
<comment type="caution">
    <text evidence="8">The sequence shown here is derived from an EMBL/GenBank/DDBJ whole genome shotgun (WGS) entry which is preliminary data.</text>
</comment>
<reference evidence="8 9" key="1">
    <citation type="submission" date="2020-08" db="EMBL/GenBank/DDBJ databases">
        <title>Genomic Encyclopedia of Type Strains, Phase III (KMG-III): the genomes of soil and plant-associated and newly described type strains.</title>
        <authorList>
            <person name="Whitman W."/>
        </authorList>
    </citation>
    <scope>NUCLEOTIDE SEQUENCE [LARGE SCALE GENOMIC DNA]</scope>
    <source>
        <strain evidence="8 9">CECT 3302</strain>
    </source>
</reference>
<dbReference type="Pfam" id="PF07690">
    <property type="entry name" value="MFS_1"/>
    <property type="match status" value="1"/>
</dbReference>
<sequence>MSESQPTEVTAAARSTLIVVCLVSAVMALNASSLNVALPTLSREFEASSTEGSWLLLSYMVANTACLLLFGRLSDVWGQRGLYLSGLVIFSVTSLLAGIAPNVEVLIGLRVVSAIGGAVLIGNGATLIHQAFPRASLGGAMGLYAASFPTANLVGPTVGGLIVDHIGWQWVFWFNVPVCLIALAAGHALLPRPVVDKRAVGIDLPGNLVIMVGVVMLTLGITSMTDLGWLHPLVIACIVGSILLVPILLLIERRAAAPVVDVVVIRRVGRLFLAGFFTGAGRFPLIVLASLYFQSVIGVAPGTAGMMLLPMPIGMILASLTLGRLSRRWTAHQIMSGGSVVGTCGVALVALAIHLEQTWLVMATLAIVGLATGLFIGTNATVLLERAPEEALGVVNATRLMLQNTGNVLSLAVALTLLTALLPPGLGAAVLAAKVPADGVDAVTAAFTLVCLFLLALGAVGSWYSYPRRADAGSAQSSPSGGGDVVRRGGPSDAGAGDEEAEGGGEHVHHDAVDRGRDGDGRVVEHAQGDREGHRRVVDPDLHRGRDRLLLAEPEDPGAEVAQEEARAAEQRHDHADLLEVAGDVLPLAEDRADRDHDQDHDREDPDRFVRPRGERLRPASNEHPDADRDEHDRDDLDHLAELQAQGVAGVEVGDRGVGDQRDGDRREHRVDRRQGDVERDVTAEEVAEQVRRGPAGRGGQQHDADGDQRIHVRDHD</sequence>
<feature type="region of interest" description="Disordered" evidence="5">
    <location>
        <begin position="470"/>
        <end position="717"/>
    </location>
</feature>
<feature type="transmembrane region" description="Helical" evidence="6">
    <location>
        <begin position="359"/>
        <end position="377"/>
    </location>
</feature>
<feature type="transmembrane region" description="Helical" evidence="6">
    <location>
        <begin position="202"/>
        <end position="223"/>
    </location>
</feature>
<feature type="transmembrane region" description="Helical" evidence="6">
    <location>
        <begin position="445"/>
        <end position="466"/>
    </location>
</feature>
<feature type="transmembrane region" description="Helical" evidence="6">
    <location>
        <begin position="408"/>
        <end position="433"/>
    </location>
</feature>
<protein>
    <submittedName>
        <fullName evidence="8">MFS family permease</fullName>
    </submittedName>
</protein>
<feature type="domain" description="Major facilitator superfamily (MFS) profile" evidence="7">
    <location>
        <begin position="16"/>
        <end position="470"/>
    </location>
</feature>
<comment type="subcellular location">
    <subcellularLocation>
        <location evidence="1">Cell membrane</location>
        <topology evidence="1">Multi-pass membrane protein</topology>
    </subcellularLocation>
</comment>
<dbReference type="Gene3D" id="1.20.1720.10">
    <property type="entry name" value="Multidrug resistance protein D"/>
    <property type="match status" value="1"/>
</dbReference>
<accession>A0A7W5F8Z1</accession>
<dbReference type="InterPro" id="IPR036259">
    <property type="entry name" value="MFS_trans_sf"/>
</dbReference>
<evidence type="ECO:0000256" key="1">
    <source>
        <dbReference type="ARBA" id="ARBA00004651"/>
    </source>
</evidence>
<dbReference type="PANTHER" id="PTHR23501">
    <property type="entry name" value="MAJOR FACILITATOR SUPERFAMILY"/>
    <property type="match status" value="1"/>
</dbReference>
<feature type="transmembrane region" description="Helical" evidence="6">
    <location>
        <begin position="271"/>
        <end position="293"/>
    </location>
</feature>
<evidence type="ECO:0000256" key="2">
    <source>
        <dbReference type="ARBA" id="ARBA00022692"/>
    </source>
</evidence>
<dbReference type="AlphaFoldDB" id="A0A7W5F8Z1"/>
<feature type="transmembrane region" description="Helical" evidence="6">
    <location>
        <begin position="334"/>
        <end position="353"/>
    </location>
</feature>
<evidence type="ECO:0000256" key="6">
    <source>
        <dbReference type="SAM" id="Phobius"/>
    </source>
</evidence>
<feature type="compositionally biased region" description="Basic and acidic residues" evidence="5">
    <location>
        <begin position="504"/>
        <end position="550"/>
    </location>
</feature>
<dbReference type="SUPFAM" id="SSF103473">
    <property type="entry name" value="MFS general substrate transporter"/>
    <property type="match status" value="2"/>
</dbReference>
<dbReference type="GO" id="GO:0022857">
    <property type="term" value="F:transmembrane transporter activity"/>
    <property type="evidence" value="ECO:0007669"/>
    <property type="project" value="InterPro"/>
</dbReference>
<feature type="transmembrane region" description="Helical" evidence="6">
    <location>
        <begin position="107"/>
        <end position="128"/>
    </location>
</feature>
<evidence type="ECO:0000256" key="5">
    <source>
        <dbReference type="SAM" id="MobiDB-lite"/>
    </source>
</evidence>
<dbReference type="InterPro" id="IPR020846">
    <property type="entry name" value="MFS_dom"/>
</dbReference>
<evidence type="ECO:0000256" key="4">
    <source>
        <dbReference type="ARBA" id="ARBA00023136"/>
    </source>
</evidence>
<dbReference type="EMBL" id="JACHXG010000005">
    <property type="protein sequence ID" value="MBB3089784.1"/>
    <property type="molecule type" value="Genomic_DNA"/>
</dbReference>
<evidence type="ECO:0000313" key="8">
    <source>
        <dbReference type="EMBL" id="MBB3089784.1"/>
    </source>
</evidence>
<organism evidence="8 9">
    <name type="scientific">Nocardioides albus</name>
    <dbReference type="NCBI Taxonomy" id="1841"/>
    <lineage>
        <taxon>Bacteria</taxon>
        <taxon>Bacillati</taxon>
        <taxon>Actinomycetota</taxon>
        <taxon>Actinomycetes</taxon>
        <taxon>Propionibacteriales</taxon>
        <taxon>Nocardioidaceae</taxon>
        <taxon>Nocardioides</taxon>
    </lineage>
</organism>
<keyword evidence="9" id="KW-1185">Reference proteome</keyword>
<dbReference type="PRINTS" id="PR01036">
    <property type="entry name" value="TCRTETB"/>
</dbReference>
<dbReference type="Gene3D" id="1.20.1250.20">
    <property type="entry name" value="MFS general substrate transporter like domains"/>
    <property type="match status" value="1"/>
</dbReference>
<keyword evidence="3 6" id="KW-1133">Transmembrane helix</keyword>
<feature type="compositionally biased region" description="Basic and acidic residues" evidence="5">
    <location>
        <begin position="589"/>
        <end position="641"/>
    </location>
</feature>
<evidence type="ECO:0000313" key="9">
    <source>
        <dbReference type="Proteomes" id="UP000577707"/>
    </source>
</evidence>
<feature type="transmembrane region" description="Helical" evidence="6">
    <location>
        <begin position="140"/>
        <end position="162"/>
    </location>
</feature>
<feature type="transmembrane region" description="Helical" evidence="6">
    <location>
        <begin position="299"/>
        <end position="322"/>
    </location>
</feature>
<dbReference type="PANTHER" id="PTHR23501:SF5">
    <property type="entry name" value="TRANSPORT PROTEIN"/>
    <property type="match status" value="1"/>
</dbReference>
<feature type="transmembrane region" description="Helical" evidence="6">
    <location>
        <begin position="229"/>
        <end position="251"/>
    </location>
</feature>
<dbReference type="GO" id="GO:0005886">
    <property type="term" value="C:plasma membrane"/>
    <property type="evidence" value="ECO:0007669"/>
    <property type="project" value="UniProtKB-SubCell"/>
</dbReference>
<dbReference type="Proteomes" id="UP000577707">
    <property type="component" value="Unassembled WGS sequence"/>
</dbReference>
<feature type="compositionally biased region" description="Basic and acidic residues" evidence="5">
    <location>
        <begin position="564"/>
        <end position="578"/>
    </location>
</feature>
<dbReference type="PROSITE" id="PS50850">
    <property type="entry name" value="MFS"/>
    <property type="match status" value="1"/>
</dbReference>
<name>A0A7W5F8Z1_9ACTN</name>
<feature type="transmembrane region" description="Helical" evidence="6">
    <location>
        <begin position="82"/>
        <end position="101"/>
    </location>
</feature>
<evidence type="ECO:0000256" key="3">
    <source>
        <dbReference type="ARBA" id="ARBA00022989"/>
    </source>
</evidence>
<feature type="transmembrane region" description="Helical" evidence="6">
    <location>
        <begin position="52"/>
        <end position="70"/>
    </location>
</feature>